<evidence type="ECO:0000313" key="4">
    <source>
        <dbReference type="Proteomes" id="UP001623553"/>
    </source>
</evidence>
<organism evidence="3 4">
    <name type="scientific">Aquirufa novilacunae</name>
    <dbReference type="NCBI Taxonomy" id="3139305"/>
    <lineage>
        <taxon>Bacteria</taxon>
        <taxon>Pseudomonadati</taxon>
        <taxon>Bacteroidota</taxon>
        <taxon>Cytophagia</taxon>
        <taxon>Cytophagales</taxon>
        <taxon>Flectobacillaceae</taxon>
        <taxon>Aquirufa</taxon>
    </lineage>
</organism>
<feature type="domain" description="CAAX prenyl protease 2/Lysostaphin resistance protein A-like" evidence="2">
    <location>
        <begin position="49"/>
        <end position="152"/>
    </location>
</feature>
<proteinExistence type="predicted"/>
<reference evidence="3 4" key="1">
    <citation type="submission" date="2024-07" db="EMBL/GenBank/DDBJ databases">
        <authorList>
            <person name="Pitt A."/>
            <person name="Hahn M.W."/>
        </authorList>
    </citation>
    <scope>NUCLEOTIDE SEQUENCE [LARGE SCALE GENOMIC DNA]</scope>
    <source>
        <strain evidence="3 4">2-BAHN-186B</strain>
    </source>
</reference>
<dbReference type="InterPro" id="IPR003675">
    <property type="entry name" value="Rce1/LyrA-like_dom"/>
</dbReference>
<sequence>MDATLKKDFKVVFLQFFPLNILYALVLLYVEDYILKLPTPDFLKIEKSAVLFNFLVIGIVSPFIETLVFQLLPIVMLMGIFSNYPKWNSQISIFVSVLLWFIAHYSQDISQAINVLPLGIVLSCFFHRNLQNETPIFQSFFGTFAIHFAWNTLMLCLIYVFE</sequence>
<keyword evidence="1" id="KW-0472">Membrane</keyword>
<dbReference type="RefSeq" id="WP_406800362.1">
    <property type="nucleotide sequence ID" value="NZ_JBEWZF010000002.1"/>
</dbReference>
<keyword evidence="3" id="KW-0378">Hydrolase</keyword>
<feature type="transmembrane region" description="Helical" evidence="1">
    <location>
        <begin position="87"/>
        <end position="103"/>
    </location>
</feature>
<feature type="transmembrane region" description="Helical" evidence="1">
    <location>
        <begin position="139"/>
        <end position="161"/>
    </location>
</feature>
<dbReference type="GO" id="GO:0016787">
    <property type="term" value="F:hydrolase activity"/>
    <property type="evidence" value="ECO:0007669"/>
    <property type="project" value="UniProtKB-KW"/>
</dbReference>
<dbReference type="EC" id="3.4.-.-" evidence="3"/>
<dbReference type="Pfam" id="PF02517">
    <property type="entry name" value="Rce1-like"/>
    <property type="match status" value="1"/>
</dbReference>
<evidence type="ECO:0000313" key="3">
    <source>
        <dbReference type="EMBL" id="MFL0298554.1"/>
    </source>
</evidence>
<gene>
    <name evidence="3" type="ORF">AAE961_06710</name>
</gene>
<feature type="transmembrane region" description="Helical" evidence="1">
    <location>
        <begin position="12"/>
        <end position="30"/>
    </location>
</feature>
<keyword evidence="4" id="KW-1185">Reference proteome</keyword>
<dbReference type="EMBL" id="JBEWZF010000002">
    <property type="protein sequence ID" value="MFL0298554.1"/>
    <property type="molecule type" value="Genomic_DNA"/>
</dbReference>
<evidence type="ECO:0000259" key="2">
    <source>
        <dbReference type="Pfam" id="PF02517"/>
    </source>
</evidence>
<feature type="transmembrane region" description="Helical" evidence="1">
    <location>
        <begin position="50"/>
        <end position="75"/>
    </location>
</feature>
<comment type="caution">
    <text evidence="3">The sequence shown here is derived from an EMBL/GenBank/DDBJ whole genome shotgun (WGS) entry which is preliminary data.</text>
</comment>
<evidence type="ECO:0000256" key="1">
    <source>
        <dbReference type="SAM" id="Phobius"/>
    </source>
</evidence>
<name>A0ABW8U240_9BACT</name>
<keyword evidence="1" id="KW-0812">Transmembrane</keyword>
<accession>A0ABW8U240</accession>
<dbReference type="Proteomes" id="UP001623553">
    <property type="component" value="Unassembled WGS sequence"/>
</dbReference>
<keyword evidence="1" id="KW-1133">Transmembrane helix</keyword>
<protein>
    <submittedName>
        <fullName evidence="3">CPBP family intramembrane glutamic endopeptidase</fullName>
        <ecNumber evidence="3">3.4.-.-</ecNumber>
    </submittedName>
</protein>
<feature type="transmembrane region" description="Helical" evidence="1">
    <location>
        <begin position="109"/>
        <end position="127"/>
    </location>
</feature>